<proteinExistence type="predicted"/>
<gene>
    <name evidence="2" type="ORF">UMAG_01427</name>
</gene>
<keyword evidence="1" id="KW-0732">Signal</keyword>
<dbReference type="GeneID" id="23562452"/>
<organism evidence="2 3">
    <name type="scientific">Mycosarcoma maydis</name>
    <name type="common">Corn smut fungus</name>
    <name type="synonym">Ustilago maydis</name>
    <dbReference type="NCBI Taxonomy" id="5270"/>
    <lineage>
        <taxon>Eukaryota</taxon>
        <taxon>Fungi</taxon>
        <taxon>Dikarya</taxon>
        <taxon>Basidiomycota</taxon>
        <taxon>Ustilaginomycotina</taxon>
        <taxon>Ustilaginomycetes</taxon>
        <taxon>Ustilaginales</taxon>
        <taxon>Ustilaginaceae</taxon>
        <taxon>Mycosarcoma</taxon>
    </lineage>
</organism>
<reference evidence="2 3" key="1">
    <citation type="journal article" date="2006" name="Nature">
        <title>Insights from the genome of the biotrophic fungal plant pathogen Ustilago maydis.</title>
        <authorList>
            <person name="Kamper J."/>
            <person name="Kahmann R."/>
            <person name="Bolker M."/>
            <person name="Ma L.J."/>
            <person name="Brefort T."/>
            <person name="Saville B.J."/>
            <person name="Banuett F."/>
            <person name="Kronstad J.W."/>
            <person name="Gold S.E."/>
            <person name="Muller O."/>
            <person name="Perlin M.H."/>
            <person name="Wosten H.A."/>
            <person name="de Vries R."/>
            <person name="Ruiz-Herrera J."/>
            <person name="Reynaga-Pena C.G."/>
            <person name="Snetselaar K."/>
            <person name="McCann M."/>
            <person name="Perez-Martin J."/>
            <person name="Feldbrugge M."/>
            <person name="Basse C.W."/>
            <person name="Steinberg G."/>
            <person name="Ibeas J.I."/>
            <person name="Holloman W."/>
            <person name="Guzman P."/>
            <person name="Farman M."/>
            <person name="Stajich J.E."/>
            <person name="Sentandreu R."/>
            <person name="Gonzalez-Prieto J.M."/>
            <person name="Kennell J.C."/>
            <person name="Molina L."/>
            <person name="Schirawski J."/>
            <person name="Mendoza-Mendoza A."/>
            <person name="Greilinger D."/>
            <person name="Munch K."/>
            <person name="Rossel N."/>
            <person name="Scherer M."/>
            <person name="Vranes M."/>
            <person name="Ladendorf O."/>
            <person name="Vincon V."/>
            <person name="Fuchs U."/>
            <person name="Sandrock B."/>
            <person name="Meng S."/>
            <person name="Ho E.C."/>
            <person name="Cahill M.J."/>
            <person name="Boyce K.J."/>
            <person name="Klose J."/>
            <person name="Klosterman S.J."/>
            <person name="Deelstra H.J."/>
            <person name="Ortiz-Castellanos L."/>
            <person name="Li W."/>
            <person name="Sanchez-Alonso P."/>
            <person name="Schreier P.H."/>
            <person name="Hauser-Hahn I."/>
            <person name="Vaupel M."/>
            <person name="Koopmann E."/>
            <person name="Friedrich G."/>
            <person name="Voss H."/>
            <person name="Schluter T."/>
            <person name="Margolis J."/>
            <person name="Platt D."/>
            <person name="Swimmer C."/>
            <person name="Gnirke A."/>
            <person name="Chen F."/>
            <person name="Vysotskaia V."/>
            <person name="Mannhaupt G."/>
            <person name="Guldener U."/>
            <person name="Munsterkotter M."/>
            <person name="Haase D."/>
            <person name="Oesterheld M."/>
            <person name="Mewes H.W."/>
            <person name="Mauceli E.W."/>
            <person name="DeCaprio D."/>
            <person name="Wade C.M."/>
            <person name="Butler J."/>
            <person name="Young S."/>
            <person name="Jaffe D.B."/>
            <person name="Calvo S."/>
            <person name="Nusbaum C."/>
            <person name="Galagan J."/>
            <person name="Birren B.W."/>
        </authorList>
    </citation>
    <scope>NUCLEOTIDE SEQUENCE [LARGE SCALE GENOMIC DNA]</scope>
    <source>
        <strain evidence="3">DSM 14603 / FGSC 9021 / UM521</strain>
    </source>
</reference>
<name>A0A0D1CZ58_MYCMD</name>
<dbReference type="SUPFAM" id="SSF75005">
    <property type="entry name" value="Arabinanase/levansucrase/invertase"/>
    <property type="match status" value="1"/>
</dbReference>
<sequence>MHLPSLLSLALWFSLVSLVTWSPLRKHVRDKVGYLFIHFYDNYSSPGVYETYPAGVRDMYIVSRADESQHFIIGTDLNQTAAGGFGGKFVSRSLVIWDSKKASLTQWNEPRLVTVVPEEYRMAWAPEAIWLDNDEHFFVYWSSNKFSDASHTGDADYDKIYASYTTDFVTFTEPHVYLDLGSHNGVIDLTLGHGPIDGDSQYVRFFKDESVYKVCGQVSNNGIHADWQDIESASECVDNHHRAEAANLFAG</sequence>
<dbReference type="STRING" id="237631.A0A0D1CZ58"/>
<evidence type="ECO:0000256" key="1">
    <source>
        <dbReference type="SAM" id="SignalP"/>
    </source>
</evidence>
<dbReference type="PANTHER" id="PTHR43301">
    <property type="entry name" value="ARABINAN ENDO-1,5-ALPHA-L-ARABINOSIDASE"/>
    <property type="match status" value="1"/>
</dbReference>
<accession>A0A0D1CZ58</accession>
<dbReference type="OrthoDB" id="19657at2759"/>
<evidence type="ECO:0000313" key="2">
    <source>
        <dbReference type="EMBL" id="KIS71533.1"/>
    </source>
</evidence>
<dbReference type="VEuPathDB" id="FungiDB:UMAG_01427"/>
<dbReference type="InParanoid" id="A0A0D1CZ58"/>
<feature type="signal peptide" evidence="1">
    <location>
        <begin position="1"/>
        <end position="21"/>
    </location>
</feature>
<dbReference type="KEGG" id="uma:UMAG_01427"/>
<dbReference type="RefSeq" id="XP_011387297.1">
    <property type="nucleotide sequence ID" value="XM_011388995.1"/>
</dbReference>
<dbReference type="PANTHER" id="PTHR43301:SF3">
    <property type="entry name" value="ARABINAN ENDO-1,5-ALPHA-L-ARABINOSIDASE A-RELATED"/>
    <property type="match status" value="1"/>
</dbReference>
<dbReference type="Gene3D" id="2.115.10.20">
    <property type="entry name" value="Glycosyl hydrolase domain, family 43"/>
    <property type="match status" value="1"/>
</dbReference>
<dbReference type="eggNOG" id="ENOG502RYYQ">
    <property type="taxonomic scope" value="Eukaryota"/>
</dbReference>
<dbReference type="Proteomes" id="UP000000561">
    <property type="component" value="Chromosome 2"/>
</dbReference>
<evidence type="ECO:0000313" key="3">
    <source>
        <dbReference type="Proteomes" id="UP000000561"/>
    </source>
</evidence>
<dbReference type="EMBL" id="CM003141">
    <property type="protein sequence ID" value="KIS71533.1"/>
    <property type="molecule type" value="Genomic_DNA"/>
</dbReference>
<dbReference type="InterPro" id="IPR050727">
    <property type="entry name" value="GH43_arabinanases"/>
</dbReference>
<protein>
    <submittedName>
        <fullName evidence="2">Uncharacterized protein</fullName>
    </submittedName>
</protein>
<dbReference type="InterPro" id="IPR023296">
    <property type="entry name" value="Glyco_hydro_beta-prop_sf"/>
</dbReference>
<keyword evidence="3" id="KW-1185">Reference proteome</keyword>
<dbReference type="AlphaFoldDB" id="A0A0D1CZ58"/>
<feature type="chain" id="PRO_5002229196" evidence="1">
    <location>
        <begin position="22"/>
        <end position="251"/>
    </location>
</feature>